<name>A0A0V1KKZ4_9BILA</name>
<sequence>MVADSDYQPGTFRSLVESATQFARDYAPAGMEFFCCCLLSSELQILPPGRMSWVSTGTAVVQCVPGMIPCNQLFQFIELLLIVECGRVHSAAICMLNVSYHLGGILISVQQGCATFWLLEAVLSILNVIRAVREPNDTVHSFPILLLRPLAVFQPPDCHSRVEFSTYASNISSVKMLLRTCKCNFWIMVTDLDSQAETKHRSFAAEGYASLVYSLQQQRLIP</sequence>
<dbReference type="Proteomes" id="UP000054721">
    <property type="component" value="Unassembled WGS sequence"/>
</dbReference>
<reference evidence="1 2" key="1">
    <citation type="submission" date="2015-05" db="EMBL/GenBank/DDBJ databases">
        <title>Evolution of Trichinella species and genotypes.</title>
        <authorList>
            <person name="Korhonen P.K."/>
            <person name="Edoardo P."/>
            <person name="Giuseppe L.R."/>
            <person name="Gasser R.B."/>
        </authorList>
    </citation>
    <scope>NUCLEOTIDE SEQUENCE [LARGE SCALE GENOMIC DNA]</scope>
    <source>
        <strain evidence="1">ISS10</strain>
    </source>
</reference>
<keyword evidence="2" id="KW-1185">Reference proteome</keyword>
<evidence type="ECO:0000313" key="1">
    <source>
        <dbReference type="EMBL" id="KRZ47810.1"/>
    </source>
</evidence>
<organism evidence="1 2">
    <name type="scientific">Trichinella nativa</name>
    <dbReference type="NCBI Taxonomy" id="6335"/>
    <lineage>
        <taxon>Eukaryota</taxon>
        <taxon>Metazoa</taxon>
        <taxon>Ecdysozoa</taxon>
        <taxon>Nematoda</taxon>
        <taxon>Enoplea</taxon>
        <taxon>Dorylaimia</taxon>
        <taxon>Trichinellida</taxon>
        <taxon>Trichinellidae</taxon>
        <taxon>Trichinella</taxon>
    </lineage>
</organism>
<dbReference type="OrthoDB" id="10663266at2759"/>
<evidence type="ECO:0000313" key="2">
    <source>
        <dbReference type="Proteomes" id="UP000054721"/>
    </source>
</evidence>
<proteinExistence type="predicted"/>
<gene>
    <name evidence="1" type="ORF">T02_5857</name>
</gene>
<comment type="caution">
    <text evidence="1">The sequence shown here is derived from an EMBL/GenBank/DDBJ whole genome shotgun (WGS) entry which is preliminary data.</text>
</comment>
<dbReference type="EMBL" id="JYDW01000557">
    <property type="protein sequence ID" value="KRZ47810.1"/>
    <property type="molecule type" value="Genomic_DNA"/>
</dbReference>
<accession>A0A0V1KKZ4</accession>
<protein>
    <submittedName>
        <fullName evidence="1">Uncharacterized protein</fullName>
    </submittedName>
</protein>
<dbReference type="AlphaFoldDB" id="A0A0V1KKZ4"/>